<keyword evidence="2" id="KW-1185">Reference proteome</keyword>
<organism evidence="1 2">
    <name type="scientific">Reticulomyxa filosa</name>
    <dbReference type="NCBI Taxonomy" id="46433"/>
    <lineage>
        <taxon>Eukaryota</taxon>
        <taxon>Sar</taxon>
        <taxon>Rhizaria</taxon>
        <taxon>Retaria</taxon>
        <taxon>Foraminifera</taxon>
        <taxon>Monothalamids</taxon>
        <taxon>Reticulomyxidae</taxon>
        <taxon>Reticulomyxa</taxon>
    </lineage>
</organism>
<comment type="caution">
    <text evidence="1">The sequence shown here is derived from an EMBL/GenBank/DDBJ whole genome shotgun (WGS) entry which is preliminary data.</text>
</comment>
<protein>
    <submittedName>
        <fullName evidence="1">Uncharacterized protein</fullName>
    </submittedName>
</protein>
<reference evidence="1 2" key="1">
    <citation type="journal article" date="2013" name="Curr. Biol.">
        <title>The Genome of the Foraminiferan Reticulomyxa filosa.</title>
        <authorList>
            <person name="Glockner G."/>
            <person name="Hulsmann N."/>
            <person name="Schleicher M."/>
            <person name="Noegel A.A."/>
            <person name="Eichinger L."/>
            <person name="Gallinger C."/>
            <person name="Pawlowski J."/>
            <person name="Sierra R."/>
            <person name="Euteneuer U."/>
            <person name="Pillet L."/>
            <person name="Moustafa A."/>
            <person name="Platzer M."/>
            <person name="Groth M."/>
            <person name="Szafranski K."/>
            <person name="Schliwa M."/>
        </authorList>
    </citation>
    <scope>NUCLEOTIDE SEQUENCE [LARGE SCALE GENOMIC DNA]</scope>
</reference>
<name>X6NXE3_RETFI</name>
<dbReference type="AlphaFoldDB" id="X6NXE3"/>
<accession>X6NXE3</accession>
<proteinExistence type="predicted"/>
<dbReference type="Proteomes" id="UP000023152">
    <property type="component" value="Unassembled WGS sequence"/>
</dbReference>
<dbReference type="EMBL" id="ASPP01005767">
    <property type="protein sequence ID" value="ETO29932.1"/>
    <property type="molecule type" value="Genomic_DNA"/>
</dbReference>
<evidence type="ECO:0000313" key="1">
    <source>
        <dbReference type="EMBL" id="ETO29932.1"/>
    </source>
</evidence>
<gene>
    <name evidence="1" type="ORF">RFI_07188</name>
</gene>
<evidence type="ECO:0000313" key="2">
    <source>
        <dbReference type="Proteomes" id="UP000023152"/>
    </source>
</evidence>
<sequence length="175" mass="21025">MNHYFLLSNDFSVEEKVFPFYKKLLLDITNVVLALFFKQPNKANFYSMELVVESSFTNALLCKVQQLPKKKRNNQYKSNTRKTTIHSKKRLMLYIYLHSQERHQFFCCFIQFDSEKQSITKLVMIEFGMKLKSFSFSKLSSMGKMYDTKNKKINEKPQINYIHNQRDDIWHVSFQ</sequence>